<keyword evidence="8" id="KW-0902">Two-component regulatory system</keyword>
<evidence type="ECO:0000256" key="7">
    <source>
        <dbReference type="ARBA" id="ARBA00022840"/>
    </source>
</evidence>
<keyword evidence="7" id="KW-0067">ATP-binding</keyword>
<keyword evidence="12" id="KW-1185">Reference proteome</keyword>
<dbReference type="GO" id="GO:0016020">
    <property type="term" value="C:membrane"/>
    <property type="evidence" value="ECO:0007669"/>
    <property type="project" value="InterPro"/>
</dbReference>
<keyword evidence="5" id="KW-0547">Nucleotide-binding</keyword>
<dbReference type="PANTHER" id="PTHR24421:SF10">
    <property type="entry name" value="NITRATE_NITRITE SENSOR PROTEIN NARQ"/>
    <property type="match status" value="1"/>
</dbReference>
<name>A0A4Q2RQ63_9ACTN</name>
<dbReference type="InterPro" id="IPR050482">
    <property type="entry name" value="Sensor_HK_TwoCompSys"/>
</dbReference>
<dbReference type="Gene3D" id="3.30.565.10">
    <property type="entry name" value="Histidine kinase-like ATPase, C-terminal domain"/>
    <property type="match status" value="1"/>
</dbReference>
<dbReference type="SUPFAM" id="SSF55874">
    <property type="entry name" value="ATPase domain of HSP90 chaperone/DNA topoisomerase II/histidine kinase"/>
    <property type="match status" value="1"/>
</dbReference>
<dbReference type="EC" id="2.7.13.3" evidence="2"/>
<feature type="domain" description="Signal transduction histidine kinase subgroup 3 dimerisation and phosphoacceptor" evidence="10">
    <location>
        <begin position="189"/>
        <end position="254"/>
    </location>
</feature>
<feature type="transmembrane region" description="Helical" evidence="9">
    <location>
        <begin position="135"/>
        <end position="158"/>
    </location>
</feature>
<dbReference type="PANTHER" id="PTHR24421">
    <property type="entry name" value="NITRATE/NITRITE SENSOR PROTEIN NARX-RELATED"/>
    <property type="match status" value="1"/>
</dbReference>
<evidence type="ECO:0000256" key="1">
    <source>
        <dbReference type="ARBA" id="ARBA00000085"/>
    </source>
</evidence>
<evidence type="ECO:0000256" key="3">
    <source>
        <dbReference type="ARBA" id="ARBA00022553"/>
    </source>
</evidence>
<feature type="transmembrane region" description="Helical" evidence="9">
    <location>
        <begin position="74"/>
        <end position="97"/>
    </location>
</feature>
<dbReference type="Gene3D" id="1.20.5.1930">
    <property type="match status" value="1"/>
</dbReference>
<dbReference type="GO" id="GO:0005524">
    <property type="term" value="F:ATP binding"/>
    <property type="evidence" value="ECO:0007669"/>
    <property type="project" value="UniProtKB-KW"/>
</dbReference>
<dbReference type="GO" id="GO:0046983">
    <property type="term" value="F:protein dimerization activity"/>
    <property type="evidence" value="ECO:0007669"/>
    <property type="project" value="InterPro"/>
</dbReference>
<dbReference type="InterPro" id="IPR011712">
    <property type="entry name" value="Sig_transdc_His_kin_sub3_dim/P"/>
</dbReference>
<feature type="transmembrane region" description="Helical" evidence="9">
    <location>
        <begin position="20"/>
        <end position="40"/>
    </location>
</feature>
<evidence type="ECO:0000259" key="10">
    <source>
        <dbReference type="Pfam" id="PF07730"/>
    </source>
</evidence>
<evidence type="ECO:0000256" key="2">
    <source>
        <dbReference type="ARBA" id="ARBA00012438"/>
    </source>
</evidence>
<evidence type="ECO:0000256" key="9">
    <source>
        <dbReference type="SAM" id="Phobius"/>
    </source>
</evidence>
<evidence type="ECO:0000256" key="6">
    <source>
        <dbReference type="ARBA" id="ARBA00022777"/>
    </source>
</evidence>
<keyword evidence="9" id="KW-1133">Transmembrane helix</keyword>
<sequence>MSSDQDEPVQRSGRLGVAWRYGLAALISLFVWGAPVVGAGERETDPVLMWFLIGDPLLGLVSFGLIRWRHRRPVLVAGLLTAFSFVSAASAGPASWIIGSLAARRRWRLVVVIGLLSVTAGVVLERIGIGDDALPLWVSAAFGALVVGILVATGYAMSSQRQLVDSYRDRAVTAEREQVARVAQARAAERTRIAREMHDVLAHRISLVAMNAGTLSYRTDLSDDERAATARSIEDNAQRALSDLRAVLGVLRDPTQPTDGTPERPQPGIDDIAGLVAEEAAGGMRVRLSHRVEDEVPAATGRTAFRIVQEALTNVRKHATGTAVTVDLAGTPDDGLVIVVRNAAPVGPVVRPSLPASGLGLIGLAERAELAGGRISHGEDGTGGYSVRAWIPWTS</sequence>
<evidence type="ECO:0000256" key="5">
    <source>
        <dbReference type="ARBA" id="ARBA00022741"/>
    </source>
</evidence>
<keyword evidence="9" id="KW-0812">Transmembrane</keyword>
<feature type="transmembrane region" description="Helical" evidence="9">
    <location>
        <begin position="109"/>
        <end position="129"/>
    </location>
</feature>
<dbReference type="Pfam" id="PF07730">
    <property type="entry name" value="HisKA_3"/>
    <property type="match status" value="1"/>
</dbReference>
<dbReference type="GO" id="GO:0000155">
    <property type="term" value="F:phosphorelay sensor kinase activity"/>
    <property type="evidence" value="ECO:0007669"/>
    <property type="project" value="InterPro"/>
</dbReference>
<dbReference type="RefSeq" id="WP_129477078.1">
    <property type="nucleotide sequence ID" value="NZ_SDWS01000006.1"/>
</dbReference>
<comment type="catalytic activity">
    <reaction evidence="1">
        <text>ATP + protein L-histidine = ADP + protein N-phospho-L-histidine.</text>
        <dbReference type="EC" id="2.7.13.3"/>
    </reaction>
</comment>
<keyword evidence="4" id="KW-0808">Transferase</keyword>
<gene>
    <name evidence="11" type="ORF">EUA06_14695</name>
</gene>
<reference evidence="11 12" key="1">
    <citation type="submission" date="2019-01" db="EMBL/GenBank/DDBJ databases">
        <title>Novel species of Nocardioides.</title>
        <authorList>
            <person name="Liu Q."/>
            <person name="Xin Y.-H."/>
        </authorList>
    </citation>
    <scope>NUCLEOTIDE SEQUENCE [LARGE SCALE GENOMIC DNA]</scope>
    <source>
        <strain evidence="11 12">HLT3-15</strain>
    </source>
</reference>
<dbReference type="EMBL" id="SDWS01000006">
    <property type="protein sequence ID" value="RYB89829.1"/>
    <property type="molecule type" value="Genomic_DNA"/>
</dbReference>
<keyword evidence="3" id="KW-0597">Phosphoprotein</keyword>
<dbReference type="InterPro" id="IPR036890">
    <property type="entry name" value="HATPase_C_sf"/>
</dbReference>
<dbReference type="CDD" id="cd16917">
    <property type="entry name" value="HATPase_UhpB-NarQ-NarX-like"/>
    <property type="match status" value="1"/>
</dbReference>
<organism evidence="11 12">
    <name type="scientific">Nocardioides glacieisoli</name>
    <dbReference type="NCBI Taxonomy" id="1168730"/>
    <lineage>
        <taxon>Bacteria</taxon>
        <taxon>Bacillati</taxon>
        <taxon>Actinomycetota</taxon>
        <taxon>Actinomycetes</taxon>
        <taxon>Propionibacteriales</taxon>
        <taxon>Nocardioidaceae</taxon>
        <taxon>Nocardioides</taxon>
    </lineage>
</organism>
<dbReference type="Proteomes" id="UP000291838">
    <property type="component" value="Unassembled WGS sequence"/>
</dbReference>
<dbReference type="OrthoDB" id="227596at2"/>
<protein>
    <recommendedName>
        <fullName evidence="2">histidine kinase</fullName>
        <ecNumber evidence="2">2.7.13.3</ecNumber>
    </recommendedName>
</protein>
<evidence type="ECO:0000256" key="8">
    <source>
        <dbReference type="ARBA" id="ARBA00023012"/>
    </source>
</evidence>
<evidence type="ECO:0000313" key="12">
    <source>
        <dbReference type="Proteomes" id="UP000291838"/>
    </source>
</evidence>
<keyword evidence="9" id="KW-0472">Membrane</keyword>
<dbReference type="AlphaFoldDB" id="A0A4Q2RQ63"/>
<feature type="transmembrane region" description="Helical" evidence="9">
    <location>
        <begin position="47"/>
        <end position="68"/>
    </location>
</feature>
<comment type="caution">
    <text evidence="11">The sequence shown here is derived from an EMBL/GenBank/DDBJ whole genome shotgun (WGS) entry which is preliminary data.</text>
</comment>
<proteinExistence type="predicted"/>
<evidence type="ECO:0000256" key="4">
    <source>
        <dbReference type="ARBA" id="ARBA00022679"/>
    </source>
</evidence>
<accession>A0A4Q2RQ63</accession>
<evidence type="ECO:0000313" key="11">
    <source>
        <dbReference type="EMBL" id="RYB89829.1"/>
    </source>
</evidence>
<keyword evidence="6 11" id="KW-0418">Kinase</keyword>